<accession>A0AAJ1BH69</accession>
<comment type="caution">
    <text evidence="5">The sequence shown here is derived from an EMBL/GenBank/DDBJ whole genome shotgun (WGS) entry which is preliminary data.</text>
</comment>
<reference evidence="5 6" key="1">
    <citation type="submission" date="2022-02" db="EMBL/GenBank/DDBJ databases">
        <title>The genome sequence of Shewanella sp. 3B26.</title>
        <authorList>
            <person name="Du J."/>
        </authorList>
    </citation>
    <scope>NUCLEOTIDE SEQUENCE [LARGE SCALE GENOMIC DNA]</scope>
    <source>
        <strain evidence="5 6">3B26</strain>
    </source>
</reference>
<dbReference type="EMBL" id="JAKUDL010000002">
    <property type="protein sequence ID" value="MCH4293867.1"/>
    <property type="molecule type" value="Genomic_DNA"/>
</dbReference>
<dbReference type="RefSeq" id="WP_240590330.1">
    <property type="nucleotide sequence ID" value="NZ_JAKUDL010000002.1"/>
</dbReference>
<dbReference type="AlphaFoldDB" id="A0AAJ1BH69"/>
<dbReference type="GO" id="GO:0009306">
    <property type="term" value="P:protein secretion"/>
    <property type="evidence" value="ECO:0007669"/>
    <property type="project" value="InterPro"/>
</dbReference>
<dbReference type="InterPro" id="IPR029025">
    <property type="entry name" value="T3SS_substrate_exporter_C"/>
</dbReference>
<name>A0AAJ1BH69_9GAMM</name>
<dbReference type="InterPro" id="IPR006135">
    <property type="entry name" value="T3SS_substrate_exporter"/>
</dbReference>
<keyword evidence="3" id="KW-1006">Bacterial flagellum protein export</keyword>
<comment type="similarity">
    <text evidence="1">Belongs to the type III secretion exporter family.</text>
</comment>
<evidence type="ECO:0000256" key="1">
    <source>
        <dbReference type="ARBA" id="ARBA00010690"/>
    </source>
</evidence>
<sequence>MSQNEKIAVALQYDGDGAPRVTAKGEALLAEEIVALAKECGVHVHEDPALANFLATLELDEPIPRELFVLIAELLSFVYMLDGRYPEEWARLHHKISASA</sequence>
<protein>
    <recommendedName>
        <fullName evidence="2">Flagellar biosynthetic protein FlhB</fullName>
    </recommendedName>
</protein>
<evidence type="ECO:0000256" key="3">
    <source>
        <dbReference type="ARBA" id="ARBA00023225"/>
    </source>
</evidence>
<evidence type="ECO:0000313" key="5">
    <source>
        <dbReference type="EMBL" id="MCH4293867.1"/>
    </source>
</evidence>
<dbReference type="Pfam" id="PF01312">
    <property type="entry name" value="Bac_export_2"/>
    <property type="match status" value="1"/>
</dbReference>
<organism evidence="5 6">
    <name type="scientific">Shewanella zhuhaiensis</name>
    <dbReference type="NCBI Taxonomy" id="2919576"/>
    <lineage>
        <taxon>Bacteria</taxon>
        <taxon>Pseudomonadati</taxon>
        <taxon>Pseudomonadota</taxon>
        <taxon>Gammaproteobacteria</taxon>
        <taxon>Alteromonadales</taxon>
        <taxon>Shewanellaceae</taxon>
        <taxon>Shewanella</taxon>
    </lineage>
</organism>
<evidence type="ECO:0000256" key="4">
    <source>
        <dbReference type="ARBA" id="ARBA00025078"/>
    </source>
</evidence>
<dbReference type="SUPFAM" id="SSF160544">
    <property type="entry name" value="EscU C-terminal domain-like"/>
    <property type="match status" value="1"/>
</dbReference>
<gene>
    <name evidence="5" type="ORF">MJ923_06060</name>
</gene>
<comment type="function">
    <text evidence="4">Required for formation of the rod structure in the basal body of the flagellar apparatus. Together with FliI and FliH, may constitute the export apparatus of flagellin.</text>
</comment>
<dbReference type="Proteomes" id="UP001297581">
    <property type="component" value="Unassembled WGS sequence"/>
</dbReference>
<dbReference type="Gene3D" id="3.40.1690.10">
    <property type="entry name" value="secretion proteins EscU"/>
    <property type="match status" value="1"/>
</dbReference>
<proteinExistence type="inferred from homology"/>
<keyword evidence="6" id="KW-1185">Reference proteome</keyword>
<evidence type="ECO:0000313" key="6">
    <source>
        <dbReference type="Proteomes" id="UP001297581"/>
    </source>
</evidence>
<dbReference type="PANTHER" id="PTHR30531">
    <property type="entry name" value="FLAGELLAR BIOSYNTHETIC PROTEIN FLHB"/>
    <property type="match status" value="1"/>
</dbReference>
<keyword evidence="3" id="KW-0653">Protein transport</keyword>
<dbReference type="PANTHER" id="PTHR30531:SF12">
    <property type="entry name" value="FLAGELLAR BIOSYNTHETIC PROTEIN FLHB"/>
    <property type="match status" value="1"/>
</dbReference>
<dbReference type="GO" id="GO:0005886">
    <property type="term" value="C:plasma membrane"/>
    <property type="evidence" value="ECO:0007669"/>
    <property type="project" value="TreeGrafter"/>
</dbReference>
<keyword evidence="3" id="KW-0813">Transport</keyword>
<evidence type="ECO:0000256" key="2">
    <source>
        <dbReference type="ARBA" id="ARBA00021622"/>
    </source>
</evidence>